<protein>
    <recommendedName>
        <fullName evidence="7 11">Ribosomal RNA large subunit methyltransferase E</fullName>
        <ecNumber evidence="6 11">2.1.1.166</ecNumber>
    </recommendedName>
    <alternativeName>
        <fullName evidence="9 11">23S rRNA Um2552 methyltransferase</fullName>
    </alternativeName>
    <alternativeName>
        <fullName evidence="8 11">rRNA (uridine-2'-O-)-methyltransferase</fullName>
    </alternativeName>
</protein>
<evidence type="ECO:0000313" key="14">
    <source>
        <dbReference type="EMBL" id="SBP88858.1"/>
    </source>
</evidence>
<dbReference type="EMBL" id="FLMQ01000056">
    <property type="protein sequence ID" value="SBP88858.1"/>
    <property type="molecule type" value="Genomic_DNA"/>
</dbReference>
<dbReference type="Proteomes" id="UP000214566">
    <property type="component" value="Unassembled WGS sequence"/>
</dbReference>
<dbReference type="InterPro" id="IPR029063">
    <property type="entry name" value="SAM-dependent_MTases_sf"/>
</dbReference>
<evidence type="ECO:0000256" key="1">
    <source>
        <dbReference type="ARBA" id="ARBA00022552"/>
    </source>
</evidence>
<dbReference type="Gene3D" id="3.40.50.150">
    <property type="entry name" value="Vaccinia Virus protein VP39"/>
    <property type="match status" value="1"/>
</dbReference>
<dbReference type="InterPro" id="IPR002877">
    <property type="entry name" value="RNA_MeTrfase_FtsJ_dom"/>
</dbReference>
<accession>A0A238D698</accession>
<evidence type="ECO:0000256" key="4">
    <source>
        <dbReference type="ARBA" id="ARBA00022691"/>
    </source>
</evidence>
<evidence type="ECO:0000256" key="5">
    <source>
        <dbReference type="ARBA" id="ARBA00037569"/>
    </source>
</evidence>
<keyword evidence="1 11" id="KW-0698">rRNA processing</keyword>
<comment type="subcellular location">
    <subcellularLocation>
        <location evidence="11">Cytoplasm</location>
    </subcellularLocation>
</comment>
<feature type="binding site" evidence="11">
    <location>
        <position position="64"/>
    </location>
    <ligand>
        <name>S-adenosyl-L-methionine</name>
        <dbReference type="ChEBI" id="CHEBI:59789"/>
    </ligand>
</feature>
<dbReference type="Pfam" id="PF01728">
    <property type="entry name" value="FtsJ"/>
    <property type="match status" value="1"/>
</dbReference>
<evidence type="ECO:0000259" key="13">
    <source>
        <dbReference type="Pfam" id="PF01728"/>
    </source>
</evidence>
<dbReference type="GO" id="GO:0008650">
    <property type="term" value="F:rRNA (uridine-2'-O-)-methyltransferase activity"/>
    <property type="evidence" value="ECO:0007669"/>
    <property type="project" value="UniProtKB-UniRule"/>
</dbReference>
<evidence type="ECO:0000256" key="8">
    <source>
        <dbReference type="ARBA" id="ARBA00041995"/>
    </source>
</evidence>
<feature type="binding site" evidence="11">
    <location>
        <position position="89"/>
    </location>
    <ligand>
        <name>S-adenosyl-L-methionine</name>
        <dbReference type="ChEBI" id="CHEBI:59789"/>
    </ligand>
</feature>
<feature type="binding site" evidence="11">
    <location>
        <position position="66"/>
    </location>
    <ligand>
        <name>S-adenosyl-L-methionine</name>
        <dbReference type="ChEBI" id="CHEBI:59789"/>
    </ligand>
</feature>
<evidence type="ECO:0000256" key="10">
    <source>
        <dbReference type="ARBA" id="ARBA00048970"/>
    </source>
</evidence>
<dbReference type="InterPro" id="IPR050082">
    <property type="entry name" value="RNA_methyltr_RlmE"/>
</dbReference>
<dbReference type="EC" id="2.1.1.166" evidence="6 11"/>
<evidence type="ECO:0000256" key="3">
    <source>
        <dbReference type="ARBA" id="ARBA00022679"/>
    </source>
</evidence>
<keyword evidence="15" id="KW-1185">Reference proteome</keyword>
<comment type="similarity">
    <text evidence="11">Belongs to the class I-like SAM-binding methyltransferase superfamily. RNA methyltransferase RlmE family.</text>
</comment>
<feature type="domain" description="Ribosomal RNA methyltransferase FtsJ" evidence="13">
    <location>
        <begin position="32"/>
        <end position="211"/>
    </location>
</feature>
<evidence type="ECO:0000256" key="9">
    <source>
        <dbReference type="ARBA" id="ARBA00042745"/>
    </source>
</evidence>
<feature type="active site" description="Proton acceptor" evidence="11 12">
    <location>
        <position position="170"/>
    </location>
</feature>
<dbReference type="InterPro" id="IPR015507">
    <property type="entry name" value="rRNA-MeTfrase_E"/>
</dbReference>
<keyword evidence="3 11" id="KW-0808">Transferase</keyword>
<comment type="catalytic activity">
    <reaction evidence="10 11">
        <text>uridine(2552) in 23S rRNA + S-adenosyl-L-methionine = 2'-O-methyluridine(2552) in 23S rRNA + S-adenosyl-L-homocysteine + H(+)</text>
        <dbReference type="Rhea" id="RHEA:42720"/>
        <dbReference type="Rhea" id="RHEA-COMP:10202"/>
        <dbReference type="Rhea" id="RHEA-COMP:10203"/>
        <dbReference type="ChEBI" id="CHEBI:15378"/>
        <dbReference type="ChEBI" id="CHEBI:57856"/>
        <dbReference type="ChEBI" id="CHEBI:59789"/>
        <dbReference type="ChEBI" id="CHEBI:65315"/>
        <dbReference type="ChEBI" id="CHEBI:74478"/>
        <dbReference type="EC" id="2.1.1.166"/>
    </reaction>
</comment>
<name>A0A238D698_THIDL</name>
<dbReference type="PANTHER" id="PTHR10920">
    <property type="entry name" value="RIBOSOMAL RNA METHYLTRANSFERASE"/>
    <property type="match status" value="1"/>
</dbReference>
<dbReference type="AlphaFoldDB" id="A0A238D698"/>
<evidence type="ECO:0000256" key="11">
    <source>
        <dbReference type="HAMAP-Rule" id="MF_01547"/>
    </source>
</evidence>
<evidence type="ECO:0000313" key="15">
    <source>
        <dbReference type="Proteomes" id="UP000214566"/>
    </source>
</evidence>
<sequence>MRNTMKKNRFKKAWLNEHLHDPFVKLAQKENFRSRAVYKLKEIDEANKLIRPGQMIVDLGSAPGAWSQYLGRKLAGEDGSIRGKVIALDLLPMEPVDGVQFIQGDFREAATLAQLEAALHGARVDVVLSDMAPNLSGIASADAARIEHLADLSLDFAQNWLKADGALLIKSFHTGYFSQIVNRFKLQFKTVKTIKPKASRDRSAEVFILGLQPKSTAESTI</sequence>
<evidence type="ECO:0000256" key="12">
    <source>
        <dbReference type="PIRSR" id="PIRSR005461-1"/>
    </source>
</evidence>
<dbReference type="PIRSF" id="PIRSF005461">
    <property type="entry name" value="23S_rRNA_mtase"/>
    <property type="match status" value="1"/>
</dbReference>
<reference evidence="14 15" key="1">
    <citation type="submission" date="2016-06" db="EMBL/GenBank/DDBJ databases">
        <authorList>
            <person name="Kjaerup R.B."/>
            <person name="Dalgaard T.S."/>
            <person name="Juul-Madsen H.R."/>
        </authorList>
    </citation>
    <scope>NUCLEOTIDE SEQUENCE [LARGE SCALE GENOMIC DNA]</scope>
    <source>
        <strain evidence="14 15">DSM 16361</strain>
    </source>
</reference>
<keyword evidence="11" id="KW-0963">Cytoplasm</keyword>
<evidence type="ECO:0000256" key="6">
    <source>
        <dbReference type="ARBA" id="ARBA00038861"/>
    </source>
</evidence>
<feature type="binding site" evidence="11">
    <location>
        <position position="130"/>
    </location>
    <ligand>
        <name>S-adenosyl-L-methionine</name>
        <dbReference type="ChEBI" id="CHEBI:59789"/>
    </ligand>
</feature>
<dbReference type="SUPFAM" id="SSF53335">
    <property type="entry name" value="S-adenosyl-L-methionine-dependent methyltransferases"/>
    <property type="match status" value="1"/>
</dbReference>
<feature type="binding site" evidence="11">
    <location>
        <position position="105"/>
    </location>
    <ligand>
        <name>S-adenosyl-L-methionine</name>
        <dbReference type="ChEBI" id="CHEBI:59789"/>
    </ligand>
</feature>
<dbReference type="PANTHER" id="PTHR10920:SF18">
    <property type="entry name" value="RRNA METHYLTRANSFERASE 2, MITOCHONDRIAL"/>
    <property type="match status" value="1"/>
</dbReference>
<evidence type="ECO:0000256" key="2">
    <source>
        <dbReference type="ARBA" id="ARBA00022603"/>
    </source>
</evidence>
<dbReference type="CDD" id="cd02440">
    <property type="entry name" value="AdoMet_MTases"/>
    <property type="match status" value="1"/>
</dbReference>
<keyword evidence="2 11" id="KW-0489">Methyltransferase</keyword>
<gene>
    <name evidence="11 14" type="primary">rrmJ</name>
    <name evidence="11" type="synonym">ftsJ</name>
    <name evidence="11" type="synonym">rlmE</name>
    <name evidence="14" type="ORF">THIARS_70478</name>
</gene>
<proteinExistence type="inferred from homology"/>
<organism evidence="14 15">
    <name type="scientific">Thiomonas delicata</name>
    <name type="common">Thiomonas cuprina</name>
    <dbReference type="NCBI Taxonomy" id="364030"/>
    <lineage>
        <taxon>Bacteria</taxon>
        <taxon>Pseudomonadati</taxon>
        <taxon>Pseudomonadota</taxon>
        <taxon>Betaproteobacteria</taxon>
        <taxon>Burkholderiales</taxon>
        <taxon>Thiomonas</taxon>
    </lineage>
</organism>
<keyword evidence="4 11" id="KW-0949">S-adenosyl-L-methionine</keyword>
<dbReference type="HAMAP" id="MF_01547">
    <property type="entry name" value="RNA_methyltr_E"/>
    <property type="match status" value="1"/>
</dbReference>
<dbReference type="GO" id="GO:0005737">
    <property type="term" value="C:cytoplasm"/>
    <property type="evidence" value="ECO:0007669"/>
    <property type="project" value="UniProtKB-SubCell"/>
</dbReference>
<comment type="function">
    <text evidence="5 11">Specifically methylates the uridine in position 2552 of 23S rRNA at the 2'-O position of the ribose in the fully assembled 50S ribosomal subunit.</text>
</comment>
<evidence type="ECO:0000256" key="7">
    <source>
        <dbReference type="ARBA" id="ARBA00041129"/>
    </source>
</evidence>